<proteinExistence type="predicted"/>
<sequence length="130" mass="14688">MSILLKRTSIVHNIKVINVGLSSIFEIGDSLSISPRSKAWALQRQFELFYGNEGHFRDPVFTRPLPKPDFDEHVCFVRYNESPTIKVNNIFVTAAAASSVLHIGSTQLIDSESRVKHIRQLLHGQEANDE</sequence>
<organism evidence="1 2">
    <name type="scientific">Halalkalibacter alkaliphilus</name>
    <dbReference type="NCBI Taxonomy" id="2917993"/>
    <lineage>
        <taxon>Bacteria</taxon>
        <taxon>Bacillati</taxon>
        <taxon>Bacillota</taxon>
        <taxon>Bacilli</taxon>
        <taxon>Bacillales</taxon>
        <taxon>Bacillaceae</taxon>
        <taxon>Halalkalibacter</taxon>
    </lineage>
</organism>
<dbReference type="AlphaFoldDB" id="A0A9X2CV49"/>
<accession>A0A9X2CV49</accession>
<evidence type="ECO:0000313" key="1">
    <source>
        <dbReference type="EMBL" id="MCL7748454.1"/>
    </source>
</evidence>
<dbReference type="Pfam" id="PF10970">
    <property type="entry name" value="GerPE"/>
    <property type="match status" value="1"/>
</dbReference>
<protein>
    <submittedName>
        <fullName evidence="1">Spore germination protein GerPE</fullName>
    </submittedName>
</protein>
<evidence type="ECO:0000313" key="2">
    <source>
        <dbReference type="Proteomes" id="UP001139150"/>
    </source>
</evidence>
<gene>
    <name evidence="1" type="ORF">MF646_15095</name>
</gene>
<dbReference type="InterPro" id="IPR024496">
    <property type="entry name" value="Spore_germ_GerPE"/>
</dbReference>
<dbReference type="EMBL" id="JAKRYL010000015">
    <property type="protein sequence ID" value="MCL7748454.1"/>
    <property type="molecule type" value="Genomic_DNA"/>
</dbReference>
<reference evidence="1" key="1">
    <citation type="submission" date="2022-02" db="EMBL/GenBank/DDBJ databases">
        <title>Halalkalibacter sp. nov. isolated from Lonar Lake, India.</title>
        <authorList>
            <person name="Joshi A."/>
            <person name="Thite S."/>
            <person name="Lodha T."/>
        </authorList>
    </citation>
    <scope>NUCLEOTIDE SEQUENCE</scope>
    <source>
        <strain evidence="1">MEB205</strain>
    </source>
</reference>
<dbReference type="Proteomes" id="UP001139150">
    <property type="component" value="Unassembled WGS sequence"/>
</dbReference>
<comment type="caution">
    <text evidence="1">The sequence shown here is derived from an EMBL/GenBank/DDBJ whole genome shotgun (WGS) entry which is preliminary data.</text>
</comment>
<keyword evidence="2" id="KW-1185">Reference proteome</keyword>
<name>A0A9X2CV49_9BACI</name>